<dbReference type="Gene3D" id="1.10.10.10">
    <property type="entry name" value="Winged helix-like DNA-binding domain superfamily/Winged helix DNA-binding domain"/>
    <property type="match status" value="1"/>
</dbReference>
<feature type="domain" description="PCI" evidence="3">
    <location>
        <begin position="298"/>
        <end position="388"/>
    </location>
</feature>
<dbReference type="PANTHER" id="PTHR12732">
    <property type="entry name" value="UNCHARACTERIZED PROTEASOME COMPONENT REGION PCI-CONTAINING"/>
    <property type="match status" value="1"/>
</dbReference>
<comment type="similarity">
    <text evidence="1">Belongs to the CSN12 family.</text>
</comment>
<keyword evidence="4" id="KW-1185">Reference proteome</keyword>
<dbReference type="InterPro" id="IPR045114">
    <property type="entry name" value="Csn12-like"/>
</dbReference>
<organism evidence="4 5">
    <name type="scientific">Hydra vulgaris</name>
    <name type="common">Hydra</name>
    <name type="synonym">Hydra attenuata</name>
    <dbReference type="NCBI Taxonomy" id="6087"/>
    <lineage>
        <taxon>Eukaryota</taxon>
        <taxon>Metazoa</taxon>
        <taxon>Cnidaria</taxon>
        <taxon>Hydrozoa</taxon>
        <taxon>Hydroidolina</taxon>
        <taxon>Anthoathecata</taxon>
        <taxon>Aplanulata</taxon>
        <taxon>Hydridae</taxon>
        <taxon>Hydra</taxon>
    </lineage>
</organism>
<protein>
    <recommendedName>
        <fullName evidence="2">CSN12-like protein</fullName>
    </recommendedName>
</protein>
<evidence type="ECO:0000313" key="5">
    <source>
        <dbReference type="RefSeq" id="XP_065656462.1"/>
    </source>
</evidence>
<evidence type="ECO:0000259" key="3">
    <source>
        <dbReference type="Pfam" id="PF01399"/>
    </source>
</evidence>
<evidence type="ECO:0000256" key="1">
    <source>
        <dbReference type="ARBA" id="ARBA00025771"/>
    </source>
</evidence>
<evidence type="ECO:0000313" key="4">
    <source>
        <dbReference type="Proteomes" id="UP001652625"/>
    </source>
</evidence>
<dbReference type="InterPro" id="IPR036388">
    <property type="entry name" value="WH-like_DNA-bd_sf"/>
</dbReference>
<dbReference type="PANTHER" id="PTHR12732:SF0">
    <property type="entry name" value="PCI DOMAIN-CONTAINING PROTEIN 2"/>
    <property type="match status" value="1"/>
</dbReference>
<dbReference type="InterPro" id="IPR000717">
    <property type="entry name" value="PCI_dom"/>
</dbReference>
<name>A0ABM4C4G2_HYDVU</name>
<sequence length="399" mass="46348">MAHLTPNQYMEEICKAIEIKNGNQWADLVGHKHPHVASYKLHLPEAQSITQKFFDPPLDDMIAYHLRAVWAVSENNYIEAYNSQVLVVQSFLKVFQSMKEENWALPVLYNICLDLRLFALRADCKNVKEGTGKENEILEKSAEYIMNCFRVCVSDTRAAIENSKKWGMLSVVNQLFKIYFKINKLQLCKPLTRAIDSLQIKDQFPKAHLVTYKFFVGKKAMFDSEYKLADEFLSYSFEHCHKESKKNKRIILIYLLPVKMQRGKMPSLKLLRRYNLHPFIDVRNSVVCGNLLALTKALDEHQAFFIKAGIYLILEKLKIITYRNLFKRISLILNTHQLSIEAFRVGLHNMGQTDVDTDEVHCIIANLVYEGYIKGYISFQHQKLIISKQNPFPALTTFL</sequence>
<dbReference type="Proteomes" id="UP001652625">
    <property type="component" value="Chromosome 06"/>
</dbReference>
<reference evidence="5" key="1">
    <citation type="submission" date="2025-08" db="UniProtKB">
        <authorList>
            <consortium name="RefSeq"/>
        </authorList>
    </citation>
    <scope>IDENTIFICATION</scope>
</reference>
<dbReference type="Pfam" id="PF01399">
    <property type="entry name" value="PCI"/>
    <property type="match status" value="1"/>
</dbReference>
<gene>
    <name evidence="5" type="primary">LOC100198542</name>
</gene>
<evidence type="ECO:0000256" key="2">
    <source>
        <dbReference type="ARBA" id="ARBA00033214"/>
    </source>
</evidence>
<accession>A0ABM4C4G2</accession>
<dbReference type="GeneID" id="100198542"/>
<dbReference type="RefSeq" id="XP_065656462.1">
    <property type="nucleotide sequence ID" value="XM_065800390.1"/>
</dbReference>
<proteinExistence type="inferred from homology"/>
<dbReference type="SMART" id="SM00753">
    <property type="entry name" value="PAM"/>
    <property type="match status" value="1"/>
</dbReference>